<dbReference type="Pfam" id="PF19720">
    <property type="entry name" value="DUF6214"/>
    <property type="match status" value="1"/>
</dbReference>
<sequence length="252" mass="26583">MSDHSYEWDCGPPERASPSPPRTAWKLRGYGTGAGPSHGVGARPPWYAVGVRRADGTQVEVVAAVVDGRVRLEEVRADPPLTSQEFARLAPCLGEPLARACPPAIRPPEAAPTARATGVCVLRPVRRPAAQPPAPSQPPAASVPSVASEPLAAPCSPAPAHPAPPPPHRTQAPAAPLVTPPSAPVRCRRRPPGPRGRDALRAAADAYTAARERGQDPVLAVMRLTGRSRRKSLRVIARARDAGLLSPRHARR</sequence>
<name>A0ABS3WX70_9ACTN</name>
<feature type="compositionally biased region" description="Low complexity" evidence="1">
    <location>
        <begin position="139"/>
        <end position="155"/>
    </location>
</feature>
<keyword evidence="3" id="KW-1185">Reference proteome</keyword>
<gene>
    <name evidence="2" type="ORF">JW592_19625</name>
</gene>
<organism evidence="2 3">
    <name type="scientific">Streptomyces spirodelae</name>
    <dbReference type="NCBI Taxonomy" id="2812904"/>
    <lineage>
        <taxon>Bacteria</taxon>
        <taxon>Bacillati</taxon>
        <taxon>Actinomycetota</taxon>
        <taxon>Actinomycetes</taxon>
        <taxon>Kitasatosporales</taxon>
        <taxon>Streptomycetaceae</taxon>
        <taxon>Streptomyces</taxon>
    </lineage>
</organism>
<reference evidence="2 3" key="1">
    <citation type="submission" date="2021-02" db="EMBL/GenBank/DDBJ databases">
        <title>Streptomyces spirodelae sp. nov., isolated from duckweed.</title>
        <authorList>
            <person name="Saimee Y."/>
            <person name="Duangmal K."/>
        </authorList>
    </citation>
    <scope>NUCLEOTIDE SEQUENCE [LARGE SCALE GENOMIC DNA]</scope>
    <source>
        <strain evidence="2 3">DW4-2</strain>
    </source>
</reference>
<evidence type="ECO:0000256" key="1">
    <source>
        <dbReference type="SAM" id="MobiDB-lite"/>
    </source>
</evidence>
<evidence type="ECO:0000313" key="2">
    <source>
        <dbReference type="EMBL" id="MBO8187653.1"/>
    </source>
</evidence>
<accession>A0ABS3WX70</accession>
<feature type="region of interest" description="Disordered" evidence="1">
    <location>
        <begin position="128"/>
        <end position="199"/>
    </location>
</feature>
<proteinExistence type="predicted"/>
<dbReference type="InterPro" id="IPR046186">
    <property type="entry name" value="DUF6214"/>
</dbReference>
<protein>
    <submittedName>
        <fullName evidence="2">Uncharacterized protein</fullName>
    </submittedName>
</protein>
<feature type="compositionally biased region" description="Pro residues" evidence="1">
    <location>
        <begin position="156"/>
        <end position="168"/>
    </location>
</feature>
<dbReference type="EMBL" id="JAFFZN010000018">
    <property type="protein sequence ID" value="MBO8187653.1"/>
    <property type="molecule type" value="Genomic_DNA"/>
</dbReference>
<feature type="region of interest" description="Disordered" evidence="1">
    <location>
        <begin position="1"/>
        <end position="43"/>
    </location>
</feature>
<dbReference type="RefSeq" id="WP_209266561.1">
    <property type="nucleotide sequence ID" value="NZ_JAFFZN010000018.1"/>
</dbReference>
<evidence type="ECO:0000313" key="3">
    <source>
        <dbReference type="Proteomes" id="UP001518976"/>
    </source>
</evidence>
<dbReference type="Proteomes" id="UP001518976">
    <property type="component" value="Unassembled WGS sequence"/>
</dbReference>
<comment type="caution">
    <text evidence="2">The sequence shown here is derived from an EMBL/GenBank/DDBJ whole genome shotgun (WGS) entry which is preliminary data.</text>
</comment>